<keyword evidence="3" id="KW-1185">Reference proteome</keyword>
<evidence type="ECO:0000313" key="2">
    <source>
        <dbReference type="EMBL" id="KAL2066380.1"/>
    </source>
</evidence>
<evidence type="ECO:0000313" key="3">
    <source>
        <dbReference type="Proteomes" id="UP001595075"/>
    </source>
</evidence>
<comment type="caution">
    <text evidence="2">The sequence shown here is derived from an EMBL/GenBank/DDBJ whole genome shotgun (WGS) entry which is preliminary data.</text>
</comment>
<dbReference type="Proteomes" id="UP001595075">
    <property type="component" value="Unassembled WGS sequence"/>
</dbReference>
<accession>A0ABR4C904</accession>
<reference evidence="2 3" key="1">
    <citation type="journal article" date="2024" name="Commun. Biol.">
        <title>Comparative genomic analysis of thermophilic fungi reveals convergent evolutionary adaptations and gene losses.</title>
        <authorList>
            <person name="Steindorff A.S."/>
            <person name="Aguilar-Pontes M.V."/>
            <person name="Robinson A.J."/>
            <person name="Andreopoulos B."/>
            <person name="LaButti K."/>
            <person name="Kuo A."/>
            <person name="Mondo S."/>
            <person name="Riley R."/>
            <person name="Otillar R."/>
            <person name="Haridas S."/>
            <person name="Lipzen A."/>
            <person name="Grimwood J."/>
            <person name="Schmutz J."/>
            <person name="Clum A."/>
            <person name="Reid I.D."/>
            <person name="Moisan M.C."/>
            <person name="Butler G."/>
            <person name="Nguyen T.T.M."/>
            <person name="Dewar K."/>
            <person name="Conant G."/>
            <person name="Drula E."/>
            <person name="Henrissat B."/>
            <person name="Hansel C."/>
            <person name="Singer S."/>
            <person name="Hutchinson M.I."/>
            <person name="de Vries R.P."/>
            <person name="Natvig D.O."/>
            <person name="Powell A.J."/>
            <person name="Tsang A."/>
            <person name="Grigoriev I.V."/>
        </authorList>
    </citation>
    <scope>NUCLEOTIDE SEQUENCE [LARGE SCALE GENOMIC DNA]</scope>
    <source>
        <strain evidence="2 3">CBS 494.80</strain>
    </source>
</reference>
<gene>
    <name evidence="2" type="ORF">VTL71DRAFT_2451</name>
</gene>
<feature type="region of interest" description="Disordered" evidence="1">
    <location>
        <begin position="25"/>
        <end position="78"/>
    </location>
</feature>
<name>A0ABR4C904_9HELO</name>
<dbReference type="EMBL" id="JAZHXI010000011">
    <property type="protein sequence ID" value="KAL2066380.1"/>
    <property type="molecule type" value="Genomic_DNA"/>
</dbReference>
<sequence length="78" mass="8633">MVVNLCTEGPAKNLGRFYKYEMRVPGESQTPDLPASGSEDKADTEGRRNEMIEFAHVSQRSSQSTKKVPPSHIPQVEG</sequence>
<organism evidence="2 3">
    <name type="scientific">Oculimacula yallundae</name>
    <dbReference type="NCBI Taxonomy" id="86028"/>
    <lineage>
        <taxon>Eukaryota</taxon>
        <taxon>Fungi</taxon>
        <taxon>Dikarya</taxon>
        <taxon>Ascomycota</taxon>
        <taxon>Pezizomycotina</taxon>
        <taxon>Leotiomycetes</taxon>
        <taxon>Helotiales</taxon>
        <taxon>Ploettnerulaceae</taxon>
        <taxon>Oculimacula</taxon>
    </lineage>
</organism>
<protein>
    <submittedName>
        <fullName evidence="2">Uncharacterized protein</fullName>
    </submittedName>
</protein>
<evidence type="ECO:0000256" key="1">
    <source>
        <dbReference type="SAM" id="MobiDB-lite"/>
    </source>
</evidence>
<proteinExistence type="predicted"/>
<feature type="compositionally biased region" description="Basic and acidic residues" evidence="1">
    <location>
        <begin position="38"/>
        <end position="53"/>
    </location>
</feature>